<evidence type="ECO:0000313" key="1">
    <source>
        <dbReference type="EMBL" id="NNU33166.1"/>
    </source>
</evidence>
<reference evidence="1 2" key="1">
    <citation type="submission" date="2020-05" db="EMBL/GenBank/DDBJ databases">
        <authorList>
            <person name="Khan S.A."/>
            <person name="Jeon C.O."/>
            <person name="Chun B.H."/>
        </authorList>
    </citation>
    <scope>NUCLEOTIDE SEQUENCE [LARGE SCALE GENOMIC DNA]</scope>
    <source>
        <strain evidence="1 2">S1162</strain>
    </source>
</reference>
<gene>
    <name evidence="1" type="ORF">HK413_01435</name>
</gene>
<dbReference type="RefSeq" id="WP_175268868.1">
    <property type="nucleotide sequence ID" value="NZ_JABFCR010000004.1"/>
</dbReference>
<protein>
    <recommendedName>
        <fullName evidence="3">SIR2-like domain-containing protein</fullName>
    </recommendedName>
</protein>
<dbReference type="Proteomes" id="UP000566071">
    <property type="component" value="Unassembled WGS sequence"/>
</dbReference>
<dbReference type="EMBL" id="JABFCR010000004">
    <property type="protein sequence ID" value="NNU33166.1"/>
    <property type="molecule type" value="Genomic_DNA"/>
</dbReference>
<name>A0ABX1W3K5_9SPHI</name>
<keyword evidence="2" id="KW-1185">Reference proteome</keyword>
<evidence type="ECO:0000313" key="2">
    <source>
        <dbReference type="Proteomes" id="UP000566071"/>
    </source>
</evidence>
<organism evidence="1 2">
    <name type="scientific">Mucilaginibacter humi</name>
    <dbReference type="NCBI Taxonomy" id="2732510"/>
    <lineage>
        <taxon>Bacteria</taxon>
        <taxon>Pseudomonadati</taxon>
        <taxon>Bacteroidota</taxon>
        <taxon>Sphingobacteriia</taxon>
        <taxon>Sphingobacteriales</taxon>
        <taxon>Sphingobacteriaceae</taxon>
        <taxon>Mucilaginibacter</taxon>
    </lineage>
</organism>
<comment type="caution">
    <text evidence="1">The sequence shown here is derived from an EMBL/GenBank/DDBJ whole genome shotgun (WGS) entry which is preliminary data.</text>
</comment>
<proteinExistence type="predicted"/>
<accession>A0ABX1W3K5</accession>
<sequence>MESLTLELDQFLRSVEISKTDFFTTLLGAGASVNSGIKSANDCVWEWKRDIYLTKGATNSQLKLDDRSEQVRQTIQSWINNENGYPIENSLSEYSFYIEKCYPIEDDRRKYFNKICQKRSLL</sequence>
<evidence type="ECO:0008006" key="3">
    <source>
        <dbReference type="Google" id="ProtNLM"/>
    </source>
</evidence>